<dbReference type="SUPFAM" id="SSF55821">
    <property type="entry name" value="YrdC/RibB"/>
    <property type="match status" value="1"/>
</dbReference>
<comment type="catalytic activity">
    <reaction evidence="12 13">
        <text>L-threonine + hydrogencarbonate + ATP = L-threonylcarbamoyladenylate + diphosphate + H2O</text>
        <dbReference type="Rhea" id="RHEA:36407"/>
        <dbReference type="ChEBI" id="CHEBI:15377"/>
        <dbReference type="ChEBI" id="CHEBI:17544"/>
        <dbReference type="ChEBI" id="CHEBI:30616"/>
        <dbReference type="ChEBI" id="CHEBI:33019"/>
        <dbReference type="ChEBI" id="CHEBI:57926"/>
        <dbReference type="ChEBI" id="CHEBI:73682"/>
        <dbReference type="EC" id="2.7.7.87"/>
    </reaction>
</comment>
<feature type="binding site" evidence="14">
    <location>
        <position position="135"/>
    </location>
    <ligand>
        <name>L-threonine</name>
        <dbReference type="ChEBI" id="CHEBI:57926"/>
    </ligand>
</feature>
<evidence type="ECO:0000256" key="3">
    <source>
        <dbReference type="ARBA" id="ARBA00012584"/>
    </source>
</evidence>
<dbReference type="GO" id="GO:0005524">
    <property type="term" value="F:ATP binding"/>
    <property type="evidence" value="ECO:0007669"/>
    <property type="project" value="UniProtKB-UniRule"/>
</dbReference>
<evidence type="ECO:0000256" key="4">
    <source>
        <dbReference type="ARBA" id="ARBA00015492"/>
    </source>
</evidence>
<feature type="binding site" evidence="14">
    <location>
        <position position="145"/>
    </location>
    <ligand>
        <name>ATP</name>
        <dbReference type="ChEBI" id="CHEBI:30616"/>
    </ligand>
</feature>
<dbReference type="NCBIfam" id="TIGR00057">
    <property type="entry name" value="L-threonylcarbamoyladenylate synthase"/>
    <property type="match status" value="1"/>
</dbReference>
<dbReference type="PIRSF" id="PIRSF004930">
    <property type="entry name" value="Tln_factor_SUA5"/>
    <property type="match status" value="1"/>
</dbReference>
<dbReference type="InterPro" id="IPR050156">
    <property type="entry name" value="TC-AMP_synthase_SUA5"/>
</dbReference>
<dbReference type="GO" id="GO:0061710">
    <property type="term" value="F:L-threonylcarbamoyladenylate synthase"/>
    <property type="evidence" value="ECO:0007669"/>
    <property type="project" value="UniProtKB-EC"/>
</dbReference>
<dbReference type="GO" id="GO:0000049">
    <property type="term" value="F:tRNA binding"/>
    <property type="evidence" value="ECO:0007669"/>
    <property type="project" value="TreeGrafter"/>
</dbReference>
<accession>A0A0U1NKZ7</accession>
<dbReference type="GO" id="GO:0008033">
    <property type="term" value="P:tRNA processing"/>
    <property type="evidence" value="ECO:0007669"/>
    <property type="project" value="UniProtKB-KW"/>
</dbReference>
<dbReference type="PANTHER" id="PTHR17490:SF16">
    <property type="entry name" value="THREONYLCARBAMOYL-AMP SYNTHASE"/>
    <property type="match status" value="1"/>
</dbReference>
<feature type="binding site" evidence="14">
    <location>
        <position position="60"/>
    </location>
    <ligand>
        <name>L-threonine</name>
        <dbReference type="ChEBI" id="CHEBI:57926"/>
    </ligand>
</feature>
<evidence type="ECO:0000259" key="15">
    <source>
        <dbReference type="PROSITE" id="PS51163"/>
    </source>
</evidence>
<dbReference type="AlphaFoldDB" id="A0A0U1NKZ7"/>
<evidence type="ECO:0000256" key="8">
    <source>
        <dbReference type="ARBA" id="ARBA00022695"/>
    </source>
</evidence>
<feature type="binding site" evidence="14">
    <location>
        <position position="51"/>
    </location>
    <ligand>
        <name>ATP</name>
        <dbReference type="ChEBI" id="CHEBI:30616"/>
    </ligand>
</feature>
<feature type="binding site" evidence="14">
    <location>
        <position position="175"/>
    </location>
    <ligand>
        <name>L-threonine</name>
        <dbReference type="ChEBI" id="CHEBI:57926"/>
    </ligand>
</feature>
<dbReference type="Pfam" id="PF01300">
    <property type="entry name" value="Sua5_yciO_yrdC"/>
    <property type="match status" value="1"/>
</dbReference>
<feature type="binding site" evidence="14">
    <location>
        <position position="223"/>
    </location>
    <ligand>
        <name>ATP</name>
        <dbReference type="ChEBI" id="CHEBI:30616"/>
    </ligand>
</feature>
<evidence type="ECO:0000256" key="5">
    <source>
        <dbReference type="ARBA" id="ARBA00022490"/>
    </source>
</evidence>
<dbReference type="STRING" id="282199.GCA_001049735_01446"/>
<feature type="binding site" evidence="14">
    <location>
        <position position="28"/>
    </location>
    <ligand>
        <name>L-threonine</name>
        <dbReference type="ChEBI" id="CHEBI:57926"/>
    </ligand>
</feature>
<evidence type="ECO:0000256" key="12">
    <source>
        <dbReference type="ARBA" id="ARBA00048366"/>
    </source>
</evidence>
<dbReference type="GO" id="GO:0005737">
    <property type="term" value="C:cytoplasm"/>
    <property type="evidence" value="ECO:0007669"/>
    <property type="project" value="UniProtKB-SubCell"/>
</dbReference>
<dbReference type="PANTHER" id="PTHR17490">
    <property type="entry name" value="SUA5"/>
    <property type="match status" value="1"/>
</dbReference>
<dbReference type="GO" id="GO:0006450">
    <property type="term" value="P:regulation of translational fidelity"/>
    <property type="evidence" value="ECO:0007669"/>
    <property type="project" value="TreeGrafter"/>
</dbReference>
<dbReference type="Gene3D" id="3.40.50.11030">
    <property type="entry name" value="Threonylcarbamoyl-AMP synthase, C-terminal domain"/>
    <property type="match status" value="1"/>
</dbReference>
<comment type="function">
    <text evidence="13">Required for the formation of a threonylcarbamoyl group on adenosine at position 37 (t(6)A37) in tRNAs that read codons beginning with adenine.</text>
</comment>
<evidence type="ECO:0000256" key="2">
    <source>
        <dbReference type="ARBA" id="ARBA00007663"/>
    </source>
</evidence>
<feature type="binding site" evidence="14">
    <location>
        <position position="55"/>
    </location>
    <ligand>
        <name>ATP</name>
        <dbReference type="ChEBI" id="CHEBI:30616"/>
    </ligand>
</feature>
<dbReference type="Gene3D" id="3.90.870.10">
    <property type="entry name" value="DHBP synthase"/>
    <property type="match status" value="1"/>
</dbReference>
<gene>
    <name evidence="16" type="primary">rimN</name>
    <name evidence="16" type="ORF">NIG5292_01447</name>
</gene>
<dbReference type="InterPro" id="IPR010923">
    <property type="entry name" value="T(6)A37_SUA5"/>
</dbReference>
<keyword evidence="6 13" id="KW-0808">Transferase</keyword>
<dbReference type="EC" id="2.7.7.87" evidence="3 13"/>
<evidence type="ECO:0000313" key="17">
    <source>
        <dbReference type="Proteomes" id="UP000048949"/>
    </source>
</evidence>
<feature type="binding site" evidence="14">
    <location>
        <position position="111"/>
    </location>
    <ligand>
        <name>ATP</name>
        <dbReference type="ChEBI" id="CHEBI:30616"/>
    </ligand>
</feature>
<reference evidence="16 17" key="1">
    <citation type="submission" date="2015-04" db="EMBL/GenBank/DDBJ databases">
        <authorList>
            <person name="Syromyatnikov M.Y."/>
            <person name="Popov V.N."/>
        </authorList>
    </citation>
    <scope>NUCLEOTIDE SEQUENCE [LARGE SCALE GENOMIC DNA]</scope>
    <source>
        <strain evidence="16 17">CECT 5292</strain>
    </source>
</reference>
<sequence>METKLLKTAQDAGTLLAQGGLVGFATETVYGLGADATNATAVARIYEAKGRPSFNPLIIHVPSLADAEPYVEMNEIARRLAATFWPGPLTLVLPLRPNSGICDLVTAGLSTVAIRVPDHEQARDVLRTAGTPIAAPSANPSGRISATTAQHVMHGLSGRIDAVLEGGPCSVGLESTIVAVAPTPTVLRFGGLALRDIEAITGPLSHDTTPAAIAAPGQLSSHYAPRQALRMDAARAEAGEVLLGFGEVQCDLNLSPRADLREAAANLFTHLHSLDRLDQPIAVSPIPDHGLGRAINDRLRRAAAPRD</sequence>
<organism evidence="16 17">
    <name type="scientific">Nereida ignava</name>
    <dbReference type="NCBI Taxonomy" id="282199"/>
    <lineage>
        <taxon>Bacteria</taxon>
        <taxon>Pseudomonadati</taxon>
        <taxon>Pseudomonadota</taxon>
        <taxon>Alphaproteobacteria</taxon>
        <taxon>Rhodobacterales</taxon>
        <taxon>Roseobacteraceae</taxon>
        <taxon>Nereida</taxon>
    </lineage>
</organism>
<keyword evidence="7 13" id="KW-0819">tRNA processing</keyword>
<evidence type="ECO:0000256" key="14">
    <source>
        <dbReference type="PIRSR" id="PIRSR004930-1"/>
    </source>
</evidence>
<keyword evidence="9 13" id="KW-0547">Nucleotide-binding</keyword>
<feature type="binding site" evidence="14">
    <location>
        <position position="137"/>
    </location>
    <ligand>
        <name>ATP</name>
        <dbReference type="ChEBI" id="CHEBI:30616"/>
    </ligand>
</feature>
<evidence type="ECO:0000256" key="7">
    <source>
        <dbReference type="ARBA" id="ARBA00022694"/>
    </source>
</evidence>
<evidence type="ECO:0000256" key="1">
    <source>
        <dbReference type="ARBA" id="ARBA00004496"/>
    </source>
</evidence>
<dbReference type="InterPro" id="IPR005145">
    <property type="entry name" value="Sua5_C"/>
</dbReference>
<comment type="subcellular location">
    <subcellularLocation>
        <location evidence="1 13">Cytoplasm</location>
    </subcellularLocation>
</comment>
<keyword evidence="17" id="KW-1185">Reference proteome</keyword>
<evidence type="ECO:0000256" key="9">
    <source>
        <dbReference type="ARBA" id="ARBA00022741"/>
    </source>
</evidence>
<dbReference type="EMBL" id="CVQV01000006">
    <property type="protein sequence ID" value="CRK75400.1"/>
    <property type="molecule type" value="Genomic_DNA"/>
</dbReference>
<evidence type="ECO:0000256" key="10">
    <source>
        <dbReference type="ARBA" id="ARBA00022840"/>
    </source>
</evidence>
<keyword evidence="10 13" id="KW-0067">ATP-binding</keyword>
<comment type="similarity">
    <text evidence="2 13">Belongs to the SUA5 family.</text>
</comment>
<dbReference type="InterPro" id="IPR017945">
    <property type="entry name" value="DHBP_synth_RibB-like_a/b_dom"/>
</dbReference>
<dbReference type="Pfam" id="PF03481">
    <property type="entry name" value="Sua5_C"/>
    <property type="match status" value="1"/>
</dbReference>
<dbReference type="InterPro" id="IPR006070">
    <property type="entry name" value="Sua5-like_dom"/>
</dbReference>
<evidence type="ECO:0000256" key="11">
    <source>
        <dbReference type="ARBA" id="ARBA00029774"/>
    </source>
</evidence>
<feature type="domain" description="YrdC-like" evidence="15">
    <location>
        <begin position="6"/>
        <end position="192"/>
    </location>
</feature>
<dbReference type="GO" id="GO:0003725">
    <property type="term" value="F:double-stranded RNA binding"/>
    <property type="evidence" value="ECO:0007669"/>
    <property type="project" value="UniProtKB-UniRule"/>
</dbReference>
<dbReference type="RefSeq" id="WP_048598833.1">
    <property type="nucleotide sequence ID" value="NZ_CBFHGK010000005.1"/>
</dbReference>
<evidence type="ECO:0000256" key="13">
    <source>
        <dbReference type="PIRNR" id="PIRNR004930"/>
    </source>
</evidence>
<feature type="binding site" evidence="14">
    <location>
        <position position="115"/>
    </location>
    <ligand>
        <name>L-threonine</name>
        <dbReference type="ChEBI" id="CHEBI:57926"/>
    </ligand>
</feature>
<dbReference type="Proteomes" id="UP000048949">
    <property type="component" value="Unassembled WGS sequence"/>
</dbReference>
<keyword evidence="8 13" id="KW-0548">Nucleotidyltransferase</keyword>
<evidence type="ECO:0000313" key="16">
    <source>
        <dbReference type="EMBL" id="CRK75400.1"/>
    </source>
</evidence>
<dbReference type="OrthoDB" id="9814580at2"/>
<feature type="binding site" evidence="14">
    <location>
        <position position="188"/>
    </location>
    <ligand>
        <name>ATP</name>
        <dbReference type="ChEBI" id="CHEBI:30616"/>
    </ligand>
</feature>
<keyword evidence="5 13" id="KW-0963">Cytoplasm</keyword>
<protein>
    <recommendedName>
        <fullName evidence="4 13">Threonylcarbamoyl-AMP synthase</fullName>
        <shortName evidence="13">TC-AMP synthase</shortName>
        <ecNumber evidence="3 13">2.7.7.87</ecNumber>
    </recommendedName>
    <alternativeName>
        <fullName evidence="11 13">L-threonylcarbamoyladenylate synthase</fullName>
    </alternativeName>
</protein>
<evidence type="ECO:0000256" key="6">
    <source>
        <dbReference type="ARBA" id="ARBA00022679"/>
    </source>
</evidence>
<dbReference type="PROSITE" id="PS51163">
    <property type="entry name" value="YRDC"/>
    <property type="match status" value="1"/>
</dbReference>
<proteinExistence type="inferred from homology"/>
<name>A0A0U1NKZ7_9RHOB</name>
<dbReference type="InterPro" id="IPR038385">
    <property type="entry name" value="Sua5/YwlC_C"/>
</dbReference>